<dbReference type="AlphaFoldDB" id="A0AAU8AGJ1"/>
<organism evidence="1">
    <name type="scientific">Alloyangia sp. H15</name>
    <dbReference type="NCBI Taxonomy" id="3029062"/>
    <lineage>
        <taxon>Bacteria</taxon>
        <taxon>Pseudomonadati</taxon>
        <taxon>Pseudomonadota</taxon>
        <taxon>Alphaproteobacteria</taxon>
        <taxon>Rhodobacterales</taxon>
        <taxon>Roseobacteraceae</taxon>
        <taxon>Alloyangia</taxon>
    </lineage>
</organism>
<sequence length="58" mass="5990">MTNATHIRLTAANDNDGQQTIPVAITGLVHLLARAEALTSLRAPANEDAAPAQQGNNA</sequence>
<evidence type="ECO:0000313" key="1">
    <source>
        <dbReference type="EMBL" id="XCC94067.1"/>
    </source>
</evidence>
<dbReference type="RefSeq" id="WP_353472890.1">
    <property type="nucleotide sequence ID" value="NZ_CP123384.1"/>
</dbReference>
<proteinExistence type="predicted"/>
<reference evidence="1" key="1">
    <citation type="submission" date="2023-02" db="EMBL/GenBank/DDBJ databases">
        <title>Description and genomic characterization of Salipiger bruguierae sp. nov., isolated from the sediment of mangrove plant Bruguiera sexangula.</title>
        <authorList>
            <person name="Long M."/>
        </authorList>
    </citation>
    <scope>NUCLEOTIDE SEQUENCE</scope>
    <source>
        <strain evidence="1">H15</strain>
    </source>
</reference>
<gene>
    <name evidence="1" type="ORF">PVT71_02335</name>
</gene>
<name>A0AAU8AGJ1_9RHOB</name>
<dbReference type="EMBL" id="CP123384">
    <property type="protein sequence ID" value="XCC94067.1"/>
    <property type="molecule type" value="Genomic_DNA"/>
</dbReference>
<accession>A0AAU8AGJ1</accession>
<protein>
    <submittedName>
        <fullName evidence="1">Uncharacterized protein</fullName>
    </submittedName>
</protein>